<dbReference type="SUPFAM" id="SSF52266">
    <property type="entry name" value="SGNH hydrolase"/>
    <property type="match status" value="2"/>
</dbReference>
<feature type="signal peptide" evidence="2">
    <location>
        <begin position="1"/>
        <end position="24"/>
    </location>
</feature>
<keyword evidence="2" id="KW-0732">Signal</keyword>
<dbReference type="PANTHER" id="PTHR37981">
    <property type="entry name" value="LIPASE 2"/>
    <property type="match status" value="1"/>
</dbReference>
<sequence>MAMKQHLSLLVLAASRLAAGRVHAASLVRRISDNTTTNSPSLLPPSFNNLASVEYDNDDSSEFDPTDLSHITKLAAIGDSYSAGIGAGERLGNPFQVLEDQSDFMCSRFTQAYPHLIHTDGRLGPDPSKWTFEFRSCSGAVLNDVLTKQIPALSANQQCIFQWALFRWDQEIIGTLASLTKDFACAKKINFAAYSRGCEGQLQRTGDIIASDDFAKRLDKVISAAKTKLAPDGMLYYTGYAKFFSETYTDECNKVSWTTFLFSVGKLWDFERKEAKLTGLLRRALNKLVDEMNAQLKAAVQRAGSQVKFVNYDKYVGEYGGRYCEAGVDESRADSGQRPGLMFYELSSLDFMGGSPWKRSEGEAHVDTFQGEINMMAQLTLLLDPEARLAVPEAANSLNSVNLTAVNELPQRPHVKVGIMNVLPDGYGRVFHPQVLLHRLIANLIIYEMASRNQASHGYDEIPEVSKAEYCPIVPNAVETPKSGDTGDGGGSGGSGDGRGGGHRESVEEYAYLTYQDVAPPGVAVKPGTKLRIHMIGDRISALNEDRDGNEATGEVLASLRGYLSADDVEFTGLGRPWPQTTIQKWTDLGINTGVFETGALMCSGIKWVSIPTGQVRTSTCVCCELFSQDCATGQFISDKRPNIVLVHIGTNQLTHWHQGDAKDSRPISPQEAVQRVSGLLDLIEKDFPGAVILLAMIIPTSCLGRAMDPTQRKVPALLVVDFSTFPVEYMDPQDVKCVHPRPEGYTLMGRLWYDFIHQIPKRWIQPLEWNQSASYDIHVKFNALAGVSENGQPTSQLPSQLALSTSPAMYFDVGLSARSRGALLPSRRIPHKWKTRADDQRCCSGWEIWDKGGDKELCVETKG</sequence>
<evidence type="ECO:0000256" key="1">
    <source>
        <dbReference type="SAM" id="MobiDB-lite"/>
    </source>
</evidence>
<protein>
    <submittedName>
        <fullName evidence="3">Carbohydrate esterase family 3 protein</fullName>
    </submittedName>
</protein>
<organism evidence="3 4">
    <name type="scientific">Podospora aff. communis PSN243</name>
    <dbReference type="NCBI Taxonomy" id="3040156"/>
    <lineage>
        <taxon>Eukaryota</taxon>
        <taxon>Fungi</taxon>
        <taxon>Dikarya</taxon>
        <taxon>Ascomycota</taxon>
        <taxon>Pezizomycotina</taxon>
        <taxon>Sordariomycetes</taxon>
        <taxon>Sordariomycetidae</taxon>
        <taxon>Sordariales</taxon>
        <taxon>Podosporaceae</taxon>
        <taxon>Podospora</taxon>
    </lineage>
</organism>
<keyword evidence="4" id="KW-1185">Reference proteome</keyword>
<comment type="caution">
    <text evidence="3">The sequence shown here is derived from an EMBL/GenBank/DDBJ whole genome shotgun (WGS) entry which is preliminary data.</text>
</comment>
<reference evidence="3" key="2">
    <citation type="submission" date="2023-05" db="EMBL/GenBank/DDBJ databases">
        <authorList>
            <consortium name="Lawrence Berkeley National Laboratory"/>
            <person name="Steindorff A."/>
            <person name="Hensen N."/>
            <person name="Bonometti L."/>
            <person name="Westerberg I."/>
            <person name="Brannstrom I.O."/>
            <person name="Guillou S."/>
            <person name="Cros-Aarteil S."/>
            <person name="Calhoun S."/>
            <person name="Haridas S."/>
            <person name="Kuo A."/>
            <person name="Mondo S."/>
            <person name="Pangilinan J."/>
            <person name="Riley R."/>
            <person name="Labutti K."/>
            <person name="Andreopoulos B."/>
            <person name="Lipzen A."/>
            <person name="Chen C."/>
            <person name="Yanf M."/>
            <person name="Daum C."/>
            <person name="Ng V."/>
            <person name="Clum A."/>
            <person name="Ohm R."/>
            <person name="Martin F."/>
            <person name="Silar P."/>
            <person name="Natvig D."/>
            <person name="Lalanne C."/>
            <person name="Gautier V."/>
            <person name="Ament-Velasquez S.L."/>
            <person name="Kruys A."/>
            <person name="Hutchinson M.I."/>
            <person name="Powell A.J."/>
            <person name="Barry K."/>
            <person name="Miller A.N."/>
            <person name="Grigoriev I.V."/>
            <person name="Debuchy R."/>
            <person name="Gladieux P."/>
            <person name="Thoren M.H."/>
            <person name="Johannesson H."/>
        </authorList>
    </citation>
    <scope>NUCLEOTIDE SEQUENCE</scope>
    <source>
        <strain evidence="3">PSN243</strain>
    </source>
</reference>
<dbReference type="GO" id="GO:0006629">
    <property type="term" value="P:lipid metabolic process"/>
    <property type="evidence" value="ECO:0007669"/>
    <property type="project" value="TreeGrafter"/>
</dbReference>
<evidence type="ECO:0000256" key="2">
    <source>
        <dbReference type="SAM" id="SignalP"/>
    </source>
</evidence>
<dbReference type="EMBL" id="MU865923">
    <property type="protein sequence ID" value="KAK4452713.1"/>
    <property type="molecule type" value="Genomic_DNA"/>
</dbReference>
<reference evidence="3" key="1">
    <citation type="journal article" date="2023" name="Mol. Phylogenet. Evol.">
        <title>Genome-scale phylogeny and comparative genomics of the fungal order Sordariales.</title>
        <authorList>
            <person name="Hensen N."/>
            <person name="Bonometti L."/>
            <person name="Westerberg I."/>
            <person name="Brannstrom I.O."/>
            <person name="Guillou S."/>
            <person name="Cros-Aarteil S."/>
            <person name="Calhoun S."/>
            <person name="Haridas S."/>
            <person name="Kuo A."/>
            <person name="Mondo S."/>
            <person name="Pangilinan J."/>
            <person name="Riley R."/>
            <person name="LaButti K."/>
            <person name="Andreopoulos B."/>
            <person name="Lipzen A."/>
            <person name="Chen C."/>
            <person name="Yan M."/>
            <person name="Daum C."/>
            <person name="Ng V."/>
            <person name="Clum A."/>
            <person name="Steindorff A."/>
            <person name="Ohm R.A."/>
            <person name="Martin F."/>
            <person name="Silar P."/>
            <person name="Natvig D.O."/>
            <person name="Lalanne C."/>
            <person name="Gautier V."/>
            <person name="Ament-Velasquez S.L."/>
            <person name="Kruys A."/>
            <person name="Hutchinson M.I."/>
            <person name="Powell A.J."/>
            <person name="Barry K."/>
            <person name="Miller A.N."/>
            <person name="Grigoriev I.V."/>
            <person name="Debuchy R."/>
            <person name="Gladieux P."/>
            <person name="Hiltunen Thoren M."/>
            <person name="Johannesson H."/>
        </authorList>
    </citation>
    <scope>NUCLEOTIDE SEQUENCE</scope>
    <source>
        <strain evidence="3">PSN243</strain>
    </source>
</reference>
<dbReference type="GO" id="GO:0016788">
    <property type="term" value="F:hydrolase activity, acting on ester bonds"/>
    <property type="evidence" value="ECO:0007669"/>
    <property type="project" value="InterPro"/>
</dbReference>
<dbReference type="InterPro" id="IPR036514">
    <property type="entry name" value="SGNH_hydro_sf"/>
</dbReference>
<gene>
    <name evidence="3" type="ORF">QBC34DRAFT_455685</name>
</gene>
<dbReference type="PANTHER" id="PTHR37981:SF1">
    <property type="entry name" value="SGNH HYDROLASE-TYPE ESTERASE DOMAIN-CONTAINING PROTEIN"/>
    <property type="match status" value="1"/>
</dbReference>
<accession>A0AAV9GZU3</accession>
<proteinExistence type="predicted"/>
<dbReference type="Gene3D" id="3.40.50.1110">
    <property type="entry name" value="SGNH hydrolase"/>
    <property type="match status" value="2"/>
</dbReference>
<evidence type="ECO:0000313" key="4">
    <source>
        <dbReference type="Proteomes" id="UP001321760"/>
    </source>
</evidence>
<dbReference type="InterPro" id="IPR037460">
    <property type="entry name" value="SEST-like"/>
</dbReference>
<evidence type="ECO:0000313" key="3">
    <source>
        <dbReference type="EMBL" id="KAK4452713.1"/>
    </source>
</evidence>
<dbReference type="AlphaFoldDB" id="A0AAV9GZU3"/>
<feature type="compositionally biased region" description="Gly residues" evidence="1">
    <location>
        <begin position="486"/>
        <end position="499"/>
    </location>
</feature>
<dbReference type="Proteomes" id="UP001321760">
    <property type="component" value="Unassembled WGS sequence"/>
</dbReference>
<feature type="chain" id="PRO_5043832806" evidence="2">
    <location>
        <begin position="25"/>
        <end position="864"/>
    </location>
</feature>
<name>A0AAV9GZU3_9PEZI</name>
<feature type="region of interest" description="Disordered" evidence="1">
    <location>
        <begin position="476"/>
        <end position="504"/>
    </location>
</feature>